<evidence type="ECO:0000256" key="2">
    <source>
        <dbReference type="ARBA" id="ARBA00023002"/>
    </source>
</evidence>
<evidence type="ECO:0000259" key="3">
    <source>
        <dbReference type="SMART" id="SM00822"/>
    </source>
</evidence>
<reference evidence="4 5" key="1">
    <citation type="submission" date="2018-02" db="EMBL/GenBank/DDBJ databases">
        <title>Whole genome sequencing of endophytic bacterium.</title>
        <authorList>
            <person name="Eedara R."/>
            <person name="Podile A.R."/>
        </authorList>
    </citation>
    <scope>NUCLEOTIDE SEQUENCE [LARGE SCALE GENOMIC DNA]</scope>
    <source>
        <strain evidence="4 5">RP1T</strain>
    </source>
</reference>
<dbReference type="InterPro" id="IPR057326">
    <property type="entry name" value="KR_dom"/>
</dbReference>
<dbReference type="Proteomes" id="UP000237682">
    <property type="component" value="Unassembled WGS sequence"/>
</dbReference>
<dbReference type="GO" id="GO:0008874">
    <property type="term" value="F:gluconate 5-dehydrogenase activity"/>
    <property type="evidence" value="ECO:0007669"/>
    <property type="project" value="UniProtKB-EC"/>
</dbReference>
<gene>
    <name evidence="4" type="ORF">C5L14_11125</name>
</gene>
<evidence type="ECO:0000256" key="1">
    <source>
        <dbReference type="ARBA" id="ARBA00006484"/>
    </source>
</evidence>
<evidence type="ECO:0000313" key="4">
    <source>
        <dbReference type="EMBL" id="PRH87186.1"/>
    </source>
</evidence>
<dbReference type="NCBIfam" id="NF005559">
    <property type="entry name" value="PRK07231.1"/>
    <property type="match status" value="1"/>
</dbReference>
<keyword evidence="5" id="KW-1185">Reference proteome</keyword>
<dbReference type="PRINTS" id="PR00081">
    <property type="entry name" value="GDHRDH"/>
</dbReference>
<sequence length="255" mass="26756">MLTDFFDLTGRIALVTGSSQGIGLAIARGLASAGATVVLNGRDQAKLDAAARQLTEEGLTVEAAAFDVTDHAGVETAISAIEARHGRLDILVNNAGIQRRGPFVDFPLDAFRDVQSTNVEGVFLVAQAAARGMIARRSGKIINICSVMSELGRANIVPYVTAKGAVRMMTKALCAELARHNIQVNGIGPGYIETELNTALMQDAAFSAWVEARTPAGRWGKVEELAGAAVFLASNASNFVNGHILYVDGGLTACV</sequence>
<name>A0A2S9QCV9_9HYPH</name>
<dbReference type="InterPro" id="IPR002347">
    <property type="entry name" value="SDR_fam"/>
</dbReference>
<accession>A0A2S9QCV9</accession>
<dbReference type="SUPFAM" id="SSF51735">
    <property type="entry name" value="NAD(P)-binding Rossmann-fold domains"/>
    <property type="match status" value="1"/>
</dbReference>
<dbReference type="AlphaFoldDB" id="A0A2S9QCV9"/>
<dbReference type="SMART" id="SM00822">
    <property type="entry name" value="PKS_KR"/>
    <property type="match status" value="1"/>
</dbReference>
<keyword evidence="2 4" id="KW-0560">Oxidoreductase</keyword>
<dbReference type="EC" id="1.1.1.69" evidence="4"/>
<dbReference type="PROSITE" id="PS00061">
    <property type="entry name" value="ADH_SHORT"/>
    <property type="match status" value="1"/>
</dbReference>
<dbReference type="FunFam" id="3.40.50.720:FF:000084">
    <property type="entry name" value="Short-chain dehydrogenase reductase"/>
    <property type="match status" value="1"/>
</dbReference>
<feature type="domain" description="Ketoreductase" evidence="3">
    <location>
        <begin position="11"/>
        <end position="190"/>
    </location>
</feature>
<organism evidence="4 5">
    <name type="scientific">Labrys okinawensis</name>
    <dbReference type="NCBI Taxonomy" id="346911"/>
    <lineage>
        <taxon>Bacteria</taxon>
        <taxon>Pseudomonadati</taxon>
        <taxon>Pseudomonadota</taxon>
        <taxon>Alphaproteobacteria</taxon>
        <taxon>Hyphomicrobiales</taxon>
        <taxon>Xanthobacteraceae</taxon>
        <taxon>Labrys</taxon>
    </lineage>
</organism>
<comment type="similarity">
    <text evidence="1">Belongs to the short-chain dehydrogenases/reductases (SDR) family.</text>
</comment>
<dbReference type="InterPro" id="IPR020904">
    <property type="entry name" value="Sc_DH/Rdtase_CS"/>
</dbReference>
<protein>
    <submittedName>
        <fullName evidence="4">Gluconate 5-dehydrogenase</fullName>
        <ecNumber evidence="4">1.1.1.69</ecNumber>
    </submittedName>
</protein>
<comment type="caution">
    <text evidence="4">The sequence shown here is derived from an EMBL/GenBank/DDBJ whole genome shotgun (WGS) entry which is preliminary data.</text>
</comment>
<evidence type="ECO:0000313" key="5">
    <source>
        <dbReference type="Proteomes" id="UP000237682"/>
    </source>
</evidence>
<dbReference type="PRINTS" id="PR00080">
    <property type="entry name" value="SDRFAMILY"/>
</dbReference>
<dbReference type="EMBL" id="PUEJ01000004">
    <property type="protein sequence ID" value="PRH87186.1"/>
    <property type="molecule type" value="Genomic_DNA"/>
</dbReference>
<dbReference type="RefSeq" id="WP_105862125.1">
    <property type="nucleotide sequence ID" value="NZ_PUEJ01000004.1"/>
</dbReference>
<dbReference type="PANTHER" id="PTHR43669:SF14">
    <property type="entry name" value="OXIDOREDUCTASE"/>
    <property type="match status" value="1"/>
</dbReference>
<dbReference type="Pfam" id="PF13561">
    <property type="entry name" value="adh_short_C2"/>
    <property type="match status" value="1"/>
</dbReference>
<dbReference type="OrthoDB" id="286404at2"/>
<dbReference type="InterPro" id="IPR036291">
    <property type="entry name" value="NAD(P)-bd_dom_sf"/>
</dbReference>
<dbReference type="Gene3D" id="3.40.50.720">
    <property type="entry name" value="NAD(P)-binding Rossmann-like Domain"/>
    <property type="match status" value="1"/>
</dbReference>
<proteinExistence type="inferred from homology"/>
<dbReference type="PANTHER" id="PTHR43669">
    <property type="entry name" value="5-KETO-D-GLUCONATE 5-REDUCTASE"/>
    <property type="match status" value="1"/>
</dbReference>